<protein>
    <submittedName>
        <fullName evidence="2">Uncharacterized protein</fullName>
    </submittedName>
</protein>
<keyword evidence="1" id="KW-0812">Transmembrane</keyword>
<keyword evidence="1" id="KW-1133">Transmembrane helix</keyword>
<evidence type="ECO:0000313" key="3">
    <source>
        <dbReference type="Proteomes" id="UP000007841"/>
    </source>
</evidence>
<evidence type="ECO:0000313" key="2">
    <source>
        <dbReference type="EMBL" id="AEW92100.1"/>
    </source>
</evidence>
<sequence length="110" mass="12787">MSKVFFVWDLFIKIMLLLPIPLITVFPNIIPFLTYRQNGDKNKSALMDTLAREMDKQQPCAYLVESCVSRPHNIRPIPWAFLRVVLHYSNSMEIIQLVSSGRRILALLQI</sequence>
<dbReference type="RefSeq" id="WP_013213994.1">
    <property type="nucleotide sequence ID" value="NC_016846.1"/>
</dbReference>
<dbReference type="GeneID" id="69758300"/>
<geneLocation type="plasmid" evidence="2 3">
    <name>pKPHS2</name>
</geneLocation>
<dbReference type="HOGENOM" id="CLU_2167581_0_0_6"/>
<dbReference type="RefSeq" id="YP_005229667.1">
    <property type="nucleotide sequence ID" value="NC_016846.1"/>
</dbReference>
<dbReference type="AlphaFoldDB" id="A0A0H3H1A0"/>
<organism evidence="2 3">
    <name type="scientific">Klebsiella pneumoniae subsp. pneumoniae (strain HS11286)</name>
    <dbReference type="NCBI Taxonomy" id="1125630"/>
    <lineage>
        <taxon>Bacteria</taxon>
        <taxon>Pseudomonadati</taxon>
        <taxon>Pseudomonadota</taxon>
        <taxon>Gammaproteobacteria</taxon>
        <taxon>Enterobacterales</taxon>
        <taxon>Enterobacteriaceae</taxon>
        <taxon>Klebsiella/Raoultella group</taxon>
        <taxon>Klebsiella</taxon>
        <taxon>Klebsiella pneumoniae complex</taxon>
    </lineage>
</organism>
<accession>A0A0H3H1A0</accession>
<feature type="transmembrane region" description="Helical" evidence="1">
    <location>
        <begin position="12"/>
        <end position="33"/>
    </location>
</feature>
<keyword evidence="1" id="KW-0472">Membrane</keyword>
<evidence type="ECO:0000256" key="1">
    <source>
        <dbReference type="SAM" id="Phobius"/>
    </source>
</evidence>
<dbReference type="KEGG" id="kpm:KPHS_p200510"/>
<reference evidence="3" key="1">
    <citation type="journal article" date="2012" name="J. Bacteriol.">
        <title>Complete genome sequence of Klebsiella pneumoniae subsp. pneumoniae HS11286, a multidrug-resistant strain isolated from human sputum.</title>
        <authorList>
            <person name="Liu P."/>
            <person name="Li P."/>
            <person name="Jiang X."/>
            <person name="Bi D."/>
            <person name="Xie Y."/>
            <person name="Tai C."/>
            <person name="Deng Z."/>
            <person name="Rajakumar K."/>
            <person name="Ou H.Y."/>
        </authorList>
    </citation>
    <scope>NUCLEOTIDE SEQUENCE [LARGE SCALE GENOMIC DNA]</scope>
    <source>
        <strain evidence="3">HS11286</strain>
        <plasmid evidence="3">pKPHS2</plasmid>
    </source>
</reference>
<proteinExistence type="predicted"/>
<dbReference type="GeneID" id="11844864"/>
<keyword evidence="2" id="KW-0614">Plasmid</keyword>
<dbReference type="Proteomes" id="UP000007841">
    <property type="component" value="Plasmid pKPHS2"/>
</dbReference>
<keyword evidence="3" id="KW-1185">Reference proteome</keyword>
<name>A0A0H3H1A0_KLEPH</name>
<dbReference type="EMBL" id="CP003224">
    <property type="protein sequence ID" value="AEW92100.1"/>
    <property type="molecule type" value="Genomic_DNA"/>
</dbReference>
<gene>
    <name evidence="2" type="ordered locus">KPHS_p200510</name>
</gene>